<keyword evidence="8" id="KW-1185">Reference proteome</keyword>
<organism evidence="7 8">
    <name type="scientific">Agromyces ramosus</name>
    <dbReference type="NCBI Taxonomy" id="33879"/>
    <lineage>
        <taxon>Bacteria</taxon>
        <taxon>Bacillati</taxon>
        <taxon>Actinomycetota</taxon>
        <taxon>Actinomycetes</taxon>
        <taxon>Micrococcales</taxon>
        <taxon>Microbacteriaceae</taxon>
        <taxon>Agromyces</taxon>
    </lineage>
</organism>
<keyword evidence="4" id="KW-0274">FAD</keyword>
<keyword evidence="3" id="KW-0285">Flavoprotein</keyword>
<dbReference type="PANTHER" id="PTHR42973">
    <property type="entry name" value="BINDING OXIDOREDUCTASE, PUTATIVE (AFU_ORTHOLOGUE AFUA_1G17690)-RELATED"/>
    <property type="match status" value="1"/>
</dbReference>
<protein>
    <submittedName>
        <fullName evidence="7">FAD/FMN-containing dehydrogenase</fullName>
    </submittedName>
</protein>
<dbReference type="InterPro" id="IPR016166">
    <property type="entry name" value="FAD-bd_PCMH"/>
</dbReference>
<name>A0ABU0R8P5_9MICO</name>
<evidence type="ECO:0000313" key="7">
    <source>
        <dbReference type="EMBL" id="MDQ0894127.1"/>
    </source>
</evidence>
<evidence type="ECO:0000256" key="3">
    <source>
        <dbReference type="ARBA" id="ARBA00022630"/>
    </source>
</evidence>
<keyword evidence="5" id="KW-0560">Oxidoreductase</keyword>
<evidence type="ECO:0000313" key="8">
    <source>
        <dbReference type="Proteomes" id="UP001239083"/>
    </source>
</evidence>
<dbReference type="InterPro" id="IPR016169">
    <property type="entry name" value="FAD-bd_PCMH_sub2"/>
</dbReference>
<accession>A0ABU0R8P5</accession>
<proteinExistence type="inferred from homology"/>
<dbReference type="Gene3D" id="3.40.462.20">
    <property type="match status" value="1"/>
</dbReference>
<reference evidence="7 8" key="1">
    <citation type="submission" date="2023-07" db="EMBL/GenBank/DDBJ databases">
        <title>Comparative genomics of wheat-associated soil bacteria to identify genetic determinants of phenazine resistance.</title>
        <authorList>
            <person name="Mouncey N."/>
        </authorList>
    </citation>
    <scope>NUCLEOTIDE SEQUENCE [LARGE SCALE GENOMIC DNA]</scope>
    <source>
        <strain evidence="7 8">V3I3</strain>
    </source>
</reference>
<dbReference type="Proteomes" id="UP001239083">
    <property type="component" value="Unassembled WGS sequence"/>
</dbReference>
<evidence type="ECO:0000259" key="6">
    <source>
        <dbReference type="PROSITE" id="PS51387"/>
    </source>
</evidence>
<comment type="cofactor">
    <cofactor evidence="1">
        <name>FAD</name>
        <dbReference type="ChEBI" id="CHEBI:57692"/>
    </cofactor>
</comment>
<dbReference type="InterPro" id="IPR012951">
    <property type="entry name" value="BBE"/>
</dbReference>
<evidence type="ECO:0000256" key="5">
    <source>
        <dbReference type="ARBA" id="ARBA00023002"/>
    </source>
</evidence>
<evidence type="ECO:0000256" key="2">
    <source>
        <dbReference type="ARBA" id="ARBA00005466"/>
    </source>
</evidence>
<evidence type="ECO:0000256" key="1">
    <source>
        <dbReference type="ARBA" id="ARBA00001974"/>
    </source>
</evidence>
<comment type="similarity">
    <text evidence="2">Belongs to the oxygen-dependent FAD-linked oxidoreductase family.</text>
</comment>
<gene>
    <name evidence="7" type="ORF">QFZ26_001682</name>
</gene>
<dbReference type="InterPro" id="IPR006094">
    <property type="entry name" value="Oxid_FAD_bind_N"/>
</dbReference>
<evidence type="ECO:0000256" key="4">
    <source>
        <dbReference type="ARBA" id="ARBA00022827"/>
    </source>
</evidence>
<dbReference type="InterPro" id="IPR036318">
    <property type="entry name" value="FAD-bd_PCMH-like_sf"/>
</dbReference>
<feature type="domain" description="FAD-binding PCMH-type" evidence="6">
    <location>
        <begin position="1"/>
        <end position="166"/>
    </location>
</feature>
<dbReference type="Gene3D" id="3.30.465.10">
    <property type="match status" value="1"/>
</dbReference>
<dbReference type="Pfam" id="PF01565">
    <property type="entry name" value="FAD_binding_4"/>
    <property type="match status" value="1"/>
</dbReference>
<dbReference type="InterPro" id="IPR050416">
    <property type="entry name" value="FAD-linked_Oxidoreductase"/>
</dbReference>
<comment type="caution">
    <text evidence="7">The sequence shown here is derived from an EMBL/GenBank/DDBJ whole genome shotgun (WGS) entry which is preliminary data.</text>
</comment>
<dbReference type="PROSITE" id="PS51387">
    <property type="entry name" value="FAD_PCMH"/>
    <property type="match status" value="1"/>
</dbReference>
<dbReference type="Gene3D" id="3.30.43.10">
    <property type="entry name" value="Uridine Diphospho-n-acetylenolpyruvylglucosamine Reductase, domain 2"/>
    <property type="match status" value="1"/>
</dbReference>
<dbReference type="PANTHER" id="PTHR42973:SF39">
    <property type="entry name" value="FAD-BINDING PCMH-TYPE DOMAIN-CONTAINING PROTEIN"/>
    <property type="match status" value="1"/>
</dbReference>
<sequence length="401" mass="42340">MLRPGDPAEVAEAVAFARAHPGLPLGVRSGGHGISGRSTNDGGLVIDLSRLNAMRVLDEHRRLVRIEAGARWKDVAAFLAPHGWALSSGDYGGVGVGGLATAGGVGWLVREHGLTIDHVRAVELVLADGSIVRADATEHPELFWAVRGAGANVGIVTAFEFEVDEVGDVGFAQLAFDASDTAGFLQAWGDWVVDAPRDLTSFLILGGSRPGEPPVAQVMAVIDSDDPETVLARLQPLAEAAPLVAQDVRLMSYRAVMANSDDATHAGDGEPTSRSGLIGRITPEFARDAVRFLESGATYFFQLRAIGGAVHDVRADATAFAHRDAEFSVVAFGASRLRTSARWDELIAPHTDGAYLSFDTEQGPAQLAAAFPTATLERLRALKAEVDPGNLFRDNANIAPA</sequence>
<dbReference type="EMBL" id="JAUSYY010000001">
    <property type="protein sequence ID" value="MDQ0894127.1"/>
    <property type="molecule type" value="Genomic_DNA"/>
</dbReference>
<dbReference type="Pfam" id="PF08031">
    <property type="entry name" value="BBE"/>
    <property type="match status" value="1"/>
</dbReference>
<dbReference type="InterPro" id="IPR016167">
    <property type="entry name" value="FAD-bd_PCMH_sub1"/>
</dbReference>
<dbReference type="SUPFAM" id="SSF56176">
    <property type="entry name" value="FAD-binding/transporter-associated domain-like"/>
    <property type="match status" value="1"/>
</dbReference>